<dbReference type="EMBL" id="BKCJ011267534">
    <property type="protein sequence ID" value="GFD12720.1"/>
    <property type="molecule type" value="Genomic_DNA"/>
</dbReference>
<evidence type="ECO:0000313" key="1">
    <source>
        <dbReference type="EMBL" id="GFD12720.1"/>
    </source>
</evidence>
<proteinExistence type="predicted"/>
<reference evidence="1" key="1">
    <citation type="journal article" date="2019" name="Sci. Rep.">
        <title>Draft genome of Tanacetum cinerariifolium, the natural source of mosquito coil.</title>
        <authorList>
            <person name="Yamashiro T."/>
            <person name="Shiraishi A."/>
            <person name="Satake H."/>
            <person name="Nakayama K."/>
        </authorList>
    </citation>
    <scope>NUCLEOTIDE SEQUENCE</scope>
</reference>
<gene>
    <name evidence="1" type="ORF">Tci_884689</name>
</gene>
<dbReference type="AlphaFoldDB" id="A0A699TSF0"/>
<accession>A0A699TSF0</accession>
<feature type="non-terminal residue" evidence="1">
    <location>
        <position position="1"/>
    </location>
</feature>
<sequence length="134" mass="15530">VNFDEISEMASKQFSLEPDLSNLNETRKSLNLLVSQVDDASKKDLKDLFQDFYDEYFDSSKIMKSSTTNVETPINEEVFHESIPINMVPNGDEASTSHYVFNERLEDAYFDASTSFHDPSNVQNFYQPYPYEKK</sequence>
<name>A0A699TSF0_TANCI</name>
<protein>
    <submittedName>
        <fullName evidence="1">Uncharacterized protein</fullName>
    </submittedName>
</protein>
<organism evidence="1">
    <name type="scientific">Tanacetum cinerariifolium</name>
    <name type="common">Dalmatian daisy</name>
    <name type="synonym">Chrysanthemum cinerariifolium</name>
    <dbReference type="NCBI Taxonomy" id="118510"/>
    <lineage>
        <taxon>Eukaryota</taxon>
        <taxon>Viridiplantae</taxon>
        <taxon>Streptophyta</taxon>
        <taxon>Embryophyta</taxon>
        <taxon>Tracheophyta</taxon>
        <taxon>Spermatophyta</taxon>
        <taxon>Magnoliopsida</taxon>
        <taxon>eudicotyledons</taxon>
        <taxon>Gunneridae</taxon>
        <taxon>Pentapetalae</taxon>
        <taxon>asterids</taxon>
        <taxon>campanulids</taxon>
        <taxon>Asterales</taxon>
        <taxon>Asteraceae</taxon>
        <taxon>Asteroideae</taxon>
        <taxon>Anthemideae</taxon>
        <taxon>Anthemidinae</taxon>
        <taxon>Tanacetum</taxon>
    </lineage>
</organism>
<comment type="caution">
    <text evidence="1">The sequence shown here is derived from an EMBL/GenBank/DDBJ whole genome shotgun (WGS) entry which is preliminary data.</text>
</comment>